<accession>A0A0H5Q5X3</accession>
<dbReference type="AlphaFoldDB" id="A0A0H5Q5X3"/>
<reference evidence="1" key="2">
    <citation type="submission" date="2015-07" db="EMBL/GenBank/DDBJ databases">
        <title>Plasmids, circular viruses and viroids from rat gut.</title>
        <authorList>
            <person name="Jorgensen T.J."/>
            <person name="Hansen M.A."/>
            <person name="Xu Z."/>
            <person name="Tabak M.A."/>
            <person name="Sorensen S.J."/>
            <person name="Hansen L.H."/>
        </authorList>
    </citation>
    <scope>NUCLEOTIDE SEQUENCE</scope>
    <source>
        <strain evidence="1">RGFK1287</strain>
    </source>
</reference>
<name>A0A0H5Q5X3_9ZZZZ</name>
<evidence type="ECO:0000313" key="1">
    <source>
        <dbReference type="EMBL" id="CRY96815.1"/>
    </source>
</evidence>
<sequence length="105" mass="11107">MTARLQPETLALVLGAATNEEPTADVDLALRANISGNRNELGVKPRTVTLKWQDGAAPDGYQQSGTLIVPILTEALWDAVEADVTTGTYLGGAVDVVAKTPEFKK</sequence>
<organism evidence="1">
    <name type="scientific">uncultured prokaryote</name>
    <dbReference type="NCBI Taxonomy" id="198431"/>
    <lineage>
        <taxon>unclassified sequences</taxon>
        <taxon>environmental samples</taxon>
    </lineage>
</organism>
<reference evidence="1" key="1">
    <citation type="submission" date="2015-06" db="EMBL/GenBank/DDBJ databases">
        <authorList>
            <person name="Joergensen T."/>
        </authorList>
    </citation>
    <scope>NUCLEOTIDE SEQUENCE</scope>
    <source>
        <strain evidence="1">RGFK1287</strain>
    </source>
</reference>
<dbReference type="EMBL" id="LN853857">
    <property type="protein sequence ID" value="CRY96815.1"/>
    <property type="molecule type" value="Genomic_DNA"/>
</dbReference>
<proteinExistence type="predicted"/>
<protein>
    <submittedName>
        <fullName evidence="1">Uncharacterized protein</fullName>
    </submittedName>
</protein>